<name>A0AAJ0IHS2_9PEZI</name>
<organism evidence="1 2">
    <name type="scientific">Neurospora hispaniola</name>
    <dbReference type="NCBI Taxonomy" id="588809"/>
    <lineage>
        <taxon>Eukaryota</taxon>
        <taxon>Fungi</taxon>
        <taxon>Dikarya</taxon>
        <taxon>Ascomycota</taxon>
        <taxon>Pezizomycotina</taxon>
        <taxon>Sordariomycetes</taxon>
        <taxon>Sordariomycetidae</taxon>
        <taxon>Sordariales</taxon>
        <taxon>Sordariaceae</taxon>
        <taxon>Neurospora</taxon>
    </lineage>
</organism>
<dbReference type="EMBL" id="JAULSX010000001">
    <property type="protein sequence ID" value="KAK3500436.1"/>
    <property type="molecule type" value="Genomic_DNA"/>
</dbReference>
<sequence length="325" mass="35716">MQTRPYTCCTARPYRAKGESKSRQPPSSEGLLGLTSSVWQVSADGWANCMSKRTLPHHHYHQKLGRTCPAWFDFGAPGANQGRHVKAPGGEAYQIVSSELLSRAYSSHLNADNGRRGEVMGSTRCHWLEGLVVAMHHLNEAGLSQLPSEGSRCTTSADGYALASTSTAVRESNDIAHRLASAFPSSLLVSRRPEDLNKAQPTARRPPRPLQAKSYAHTLTHTIRGHPHPAVYCKVPLPHLFACVRHTRRVPDISIAQGCQLMSEFSSLIATEFARSGSISLVMVICRRRVEARHQSIECTENDRGSSCGHGWDMTIWSQGDNTVV</sequence>
<evidence type="ECO:0000313" key="2">
    <source>
        <dbReference type="Proteomes" id="UP001285908"/>
    </source>
</evidence>
<comment type="caution">
    <text evidence="1">The sequence shown here is derived from an EMBL/GenBank/DDBJ whole genome shotgun (WGS) entry which is preliminary data.</text>
</comment>
<dbReference type="GeneID" id="87876242"/>
<accession>A0AAJ0IHS2</accession>
<proteinExistence type="predicted"/>
<reference evidence="1 2" key="1">
    <citation type="journal article" date="2023" name="Mol. Phylogenet. Evol.">
        <title>Genome-scale phylogeny and comparative genomics of the fungal order Sordariales.</title>
        <authorList>
            <person name="Hensen N."/>
            <person name="Bonometti L."/>
            <person name="Westerberg I."/>
            <person name="Brannstrom I.O."/>
            <person name="Guillou S."/>
            <person name="Cros-Aarteil S."/>
            <person name="Calhoun S."/>
            <person name="Haridas S."/>
            <person name="Kuo A."/>
            <person name="Mondo S."/>
            <person name="Pangilinan J."/>
            <person name="Riley R."/>
            <person name="LaButti K."/>
            <person name="Andreopoulos B."/>
            <person name="Lipzen A."/>
            <person name="Chen C."/>
            <person name="Yan M."/>
            <person name="Daum C."/>
            <person name="Ng V."/>
            <person name="Clum A."/>
            <person name="Steindorff A."/>
            <person name="Ohm R.A."/>
            <person name="Martin F."/>
            <person name="Silar P."/>
            <person name="Natvig D.O."/>
            <person name="Lalanne C."/>
            <person name="Gautier V."/>
            <person name="Ament-Velasquez S.L."/>
            <person name="Kruys A."/>
            <person name="Hutchinson M.I."/>
            <person name="Powell A.J."/>
            <person name="Barry K."/>
            <person name="Miller A.N."/>
            <person name="Grigoriev I.V."/>
            <person name="Debuchy R."/>
            <person name="Gladieux P."/>
            <person name="Hiltunen Thoren M."/>
            <person name="Johannesson H."/>
        </authorList>
    </citation>
    <scope>NUCLEOTIDE SEQUENCE [LARGE SCALE GENOMIC DNA]</scope>
    <source>
        <strain evidence="1 2">FGSC 10403</strain>
    </source>
</reference>
<dbReference type="AlphaFoldDB" id="A0AAJ0IHS2"/>
<keyword evidence="2" id="KW-1185">Reference proteome</keyword>
<protein>
    <submittedName>
        <fullName evidence="1">Uncharacterized protein</fullName>
    </submittedName>
</protein>
<evidence type="ECO:0000313" key="1">
    <source>
        <dbReference type="EMBL" id="KAK3500436.1"/>
    </source>
</evidence>
<dbReference type="RefSeq" id="XP_062698069.1">
    <property type="nucleotide sequence ID" value="XM_062838620.1"/>
</dbReference>
<gene>
    <name evidence="1" type="ORF">B0T23DRAFT_401851</name>
</gene>
<dbReference type="Proteomes" id="UP001285908">
    <property type="component" value="Unassembled WGS sequence"/>
</dbReference>